<name>A0ABV8H4I3_9BACI</name>
<evidence type="ECO:0000313" key="2">
    <source>
        <dbReference type="Proteomes" id="UP001595772"/>
    </source>
</evidence>
<evidence type="ECO:0000313" key="1">
    <source>
        <dbReference type="EMBL" id="MFC4025274.1"/>
    </source>
</evidence>
<dbReference type="Proteomes" id="UP001595772">
    <property type="component" value="Unassembled WGS sequence"/>
</dbReference>
<protein>
    <submittedName>
        <fullName evidence="1">Uncharacterized protein</fullName>
    </submittedName>
</protein>
<accession>A0ABV8H4I3</accession>
<gene>
    <name evidence="1" type="ORF">ACFOUV_15870</name>
</gene>
<dbReference type="RefSeq" id="WP_379497761.1">
    <property type="nucleotide sequence ID" value="NZ_JBHSAO010000011.1"/>
</dbReference>
<comment type="caution">
    <text evidence="1">The sequence shown here is derived from an EMBL/GenBank/DDBJ whole genome shotgun (WGS) entry which is preliminary data.</text>
</comment>
<dbReference type="EMBL" id="JBHSAO010000011">
    <property type="protein sequence ID" value="MFC4025274.1"/>
    <property type="molecule type" value="Genomic_DNA"/>
</dbReference>
<sequence>MATYLDREKEFELLADELQNRFSTEQIQLRDQETDIMKRKTKLKPEYFLLLCSFLSDSFGEKSLTECGKVIFSFQCRHNYRGIKSAF</sequence>
<keyword evidence="2" id="KW-1185">Reference proteome</keyword>
<reference evidence="2" key="1">
    <citation type="journal article" date="2019" name="Int. J. Syst. Evol. Microbiol.">
        <title>The Global Catalogue of Microorganisms (GCM) 10K type strain sequencing project: providing services to taxonomists for standard genome sequencing and annotation.</title>
        <authorList>
            <consortium name="The Broad Institute Genomics Platform"/>
            <consortium name="The Broad Institute Genome Sequencing Center for Infectious Disease"/>
            <person name="Wu L."/>
            <person name="Ma J."/>
        </authorList>
    </citation>
    <scope>NUCLEOTIDE SEQUENCE [LARGE SCALE GENOMIC DNA]</scope>
    <source>
        <strain evidence="2">IBRC-M 10703</strain>
    </source>
</reference>
<organism evidence="1 2">
    <name type="scientific">Oceanobacillus longus</name>
    <dbReference type="NCBI Taxonomy" id="930120"/>
    <lineage>
        <taxon>Bacteria</taxon>
        <taxon>Bacillati</taxon>
        <taxon>Bacillota</taxon>
        <taxon>Bacilli</taxon>
        <taxon>Bacillales</taxon>
        <taxon>Bacillaceae</taxon>
        <taxon>Oceanobacillus</taxon>
    </lineage>
</organism>
<proteinExistence type="predicted"/>